<comment type="caution">
    <text evidence="3">The sequence shown here is derived from an EMBL/GenBank/DDBJ whole genome shotgun (WGS) entry which is preliminary data.</text>
</comment>
<dbReference type="Proteomes" id="UP001230328">
    <property type="component" value="Unassembled WGS sequence"/>
</dbReference>
<organism evidence="3 4">
    <name type="scientific">Streptomyces umbrinus</name>
    <dbReference type="NCBI Taxonomy" id="67370"/>
    <lineage>
        <taxon>Bacteria</taxon>
        <taxon>Bacillati</taxon>
        <taxon>Actinomycetota</taxon>
        <taxon>Actinomycetes</taxon>
        <taxon>Kitasatosporales</taxon>
        <taxon>Streptomycetaceae</taxon>
        <taxon>Streptomyces</taxon>
        <taxon>Streptomyces phaeochromogenes group</taxon>
    </lineage>
</organism>
<gene>
    <name evidence="3" type="ORF">QF035_002247</name>
</gene>
<sequence length="475" mass="51840">MTARRPCPPAPGPLEEYAARFDDLFFGLAQRRGFREYLTGLLAPRERNKTITCLTGAEPVAGAGMPGVQRLQFFLSESPWEAEQINDRRLELLREQSATAPHDGGVIVIDDSGGRKDGTATANVGRQWLGRLGKTDNGIVTVTTVWTDGRVYYPLHATPYTPAHHFARARSDPAFRTTPQLAAALAVRGKSAGFGCRAVVADCAYSVSDDWYLALRAAGLAYVVALKPHRGTWAPAGQPHTPIDAAHTLTWKNADHPGDWTPVERHFRDGHTETWWAADARLGGYGPDSPCRLVVATTDPATLPEKATWHLATNLPHPNAACTATSPHPPADLAEIVRLYGLRPWIEQSYKQVKNELGWADFQVRSDRAIRRHQTLVNCASSFCWDQWSAPPGPVDATAPDPCPNEAPERGVGPVPAAPTALLAQGLTGDPFLACPRRHSQPMVPSLDGQGPTLRTPGPDRRSHHRTRHRPLPPD</sequence>
<protein>
    <submittedName>
        <fullName evidence="3">SRSO17 transposase</fullName>
    </submittedName>
</protein>
<dbReference type="EMBL" id="JAUSZI010000002">
    <property type="protein sequence ID" value="MDQ1024665.1"/>
    <property type="molecule type" value="Genomic_DNA"/>
</dbReference>
<feature type="region of interest" description="Disordered" evidence="1">
    <location>
        <begin position="430"/>
        <end position="475"/>
    </location>
</feature>
<evidence type="ECO:0000313" key="3">
    <source>
        <dbReference type="EMBL" id="MDQ1024665.1"/>
    </source>
</evidence>
<dbReference type="Pfam" id="PF13546">
    <property type="entry name" value="DDE_5"/>
    <property type="match status" value="1"/>
</dbReference>
<accession>A0ABU0SM75</accession>
<dbReference type="NCBIfam" id="NF033540">
    <property type="entry name" value="transpos_IS701"/>
    <property type="match status" value="1"/>
</dbReference>
<keyword evidence="4" id="KW-1185">Reference proteome</keyword>
<feature type="compositionally biased region" description="Basic residues" evidence="1">
    <location>
        <begin position="462"/>
        <end position="475"/>
    </location>
</feature>
<dbReference type="RefSeq" id="WP_307519937.1">
    <property type="nucleotide sequence ID" value="NZ_JAUSZI010000002.1"/>
</dbReference>
<dbReference type="PANTHER" id="PTHR33627">
    <property type="entry name" value="TRANSPOSASE"/>
    <property type="match status" value="1"/>
</dbReference>
<dbReference type="PANTHER" id="PTHR33627:SF1">
    <property type="entry name" value="TRANSPOSASE"/>
    <property type="match status" value="1"/>
</dbReference>
<dbReference type="SUPFAM" id="SSF53098">
    <property type="entry name" value="Ribonuclease H-like"/>
    <property type="match status" value="1"/>
</dbReference>
<dbReference type="InterPro" id="IPR012337">
    <property type="entry name" value="RNaseH-like_sf"/>
</dbReference>
<feature type="region of interest" description="Disordered" evidence="1">
    <location>
        <begin position="395"/>
        <end position="417"/>
    </location>
</feature>
<evidence type="ECO:0000256" key="1">
    <source>
        <dbReference type="SAM" id="MobiDB-lite"/>
    </source>
</evidence>
<name>A0ABU0SM75_9ACTN</name>
<feature type="domain" description="Transposase IS701-like DDE" evidence="2">
    <location>
        <begin position="27"/>
        <end position="265"/>
    </location>
</feature>
<evidence type="ECO:0000313" key="4">
    <source>
        <dbReference type="Proteomes" id="UP001230328"/>
    </source>
</evidence>
<reference evidence="3 4" key="1">
    <citation type="submission" date="2023-07" db="EMBL/GenBank/DDBJ databases">
        <title>Comparative genomics of wheat-associated soil bacteria to identify genetic determinants of phenazine resistance.</title>
        <authorList>
            <person name="Mouncey N."/>
        </authorList>
    </citation>
    <scope>NUCLEOTIDE SEQUENCE [LARGE SCALE GENOMIC DNA]</scope>
    <source>
        <strain evidence="3 4">V2I4</strain>
    </source>
</reference>
<dbReference type="InterPro" id="IPR039365">
    <property type="entry name" value="IS701-like"/>
</dbReference>
<proteinExistence type="predicted"/>
<evidence type="ECO:0000259" key="2">
    <source>
        <dbReference type="Pfam" id="PF13546"/>
    </source>
</evidence>
<dbReference type="InterPro" id="IPR038721">
    <property type="entry name" value="IS701-like_DDE_dom"/>
</dbReference>